<name>A0AAV2I186_LYMST</name>
<comment type="caution">
    <text evidence="5">The sequence shown here is derived from an EMBL/GenBank/DDBJ whole genome shotgun (WGS) entry which is preliminary data.</text>
</comment>
<keyword evidence="1 3" id="KW-0732">Signal</keyword>
<dbReference type="PANTHER" id="PTHR16026">
    <property type="entry name" value="CARTILAGE ACIDIC PROTEIN 1"/>
    <property type="match status" value="1"/>
</dbReference>
<feature type="compositionally biased region" description="Basic residues" evidence="2">
    <location>
        <begin position="585"/>
        <end position="594"/>
    </location>
</feature>
<dbReference type="AlphaFoldDB" id="A0AAV2I186"/>
<dbReference type="Pfam" id="PF13517">
    <property type="entry name" value="FG-GAP_3"/>
    <property type="match status" value="1"/>
</dbReference>
<dbReference type="InterPro" id="IPR028994">
    <property type="entry name" value="Integrin_alpha_N"/>
</dbReference>
<evidence type="ECO:0000313" key="5">
    <source>
        <dbReference type="EMBL" id="CAL1540348.1"/>
    </source>
</evidence>
<evidence type="ECO:0000313" key="6">
    <source>
        <dbReference type="Proteomes" id="UP001497497"/>
    </source>
</evidence>
<feature type="domain" description="ASPIC/UnbV" evidence="4">
    <location>
        <begin position="449"/>
        <end position="513"/>
    </location>
</feature>
<dbReference type="InterPro" id="IPR013517">
    <property type="entry name" value="FG-GAP"/>
</dbReference>
<feature type="region of interest" description="Disordered" evidence="2">
    <location>
        <begin position="529"/>
        <end position="620"/>
    </location>
</feature>
<reference evidence="5 6" key="1">
    <citation type="submission" date="2024-04" db="EMBL/GenBank/DDBJ databases">
        <authorList>
            <consortium name="Genoscope - CEA"/>
            <person name="William W."/>
        </authorList>
    </citation>
    <scope>NUCLEOTIDE SEQUENCE [LARGE SCALE GENOMIC DNA]</scope>
</reference>
<protein>
    <recommendedName>
        <fullName evidence="4">ASPIC/UnbV domain-containing protein</fullName>
    </recommendedName>
</protein>
<dbReference type="Pfam" id="PF07593">
    <property type="entry name" value="UnbV_ASPIC"/>
    <property type="match status" value="1"/>
</dbReference>
<dbReference type="Proteomes" id="UP001497497">
    <property type="component" value="Unassembled WGS sequence"/>
</dbReference>
<feature type="chain" id="PRO_5043618020" description="ASPIC/UnbV domain-containing protein" evidence="3">
    <location>
        <begin position="19"/>
        <end position="620"/>
    </location>
</feature>
<organism evidence="5 6">
    <name type="scientific">Lymnaea stagnalis</name>
    <name type="common">Great pond snail</name>
    <name type="synonym">Helix stagnalis</name>
    <dbReference type="NCBI Taxonomy" id="6523"/>
    <lineage>
        <taxon>Eukaryota</taxon>
        <taxon>Metazoa</taxon>
        <taxon>Spiralia</taxon>
        <taxon>Lophotrochozoa</taxon>
        <taxon>Mollusca</taxon>
        <taxon>Gastropoda</taxon>
        <taxon>Heterobranchia</taxon>
        <taxon>Euthyneura</taxon>
        <taxon>Panpulmonata</taxon>
        <taxon>Hygrophila</taxon>
        <taxon>Lymnaeoidea</taxon>
        <taxon>Lymnaeidae</taxon>
        <taxon>Lymnaea</taxon>
    </lineage>
</organism>
<dbReference type="InterPro" id="IPR027039">
    <property type="entry name" value="Crtac1"/>
</dbReference>
<accession>A0AAV2I186</accession>
<evidence type="ECO:0000256" key="2">
    <source>
        <dbReference type="SAM" id="MobiDB-lite"/>
    </source>
</evidence>
<dbReference type="EMBL" id="CAXITT010000378">
    <property type="protein sequence ID" value="CAL1540348.1"/>
    <property type="molecule type" value="Genomic_DNA"/>
</dbReference>
<gene>
    <name evidence="5" type="ORF">GSLYS_00013997001</name>
</gene>
<evidence type="ECO:0000259" key="4">
    <source>
        <dbReference type="Pfam" id="PF07593"/>
    </source>
</evidence>
<sequence>MLLNLLFLSLFSWTEIEAEGMFTDVSYLLPPDTTQLNYGVAVTNVGEGGGPMAWIVAGYSGPNLVLKLNEATNTYENIAKEGTPYEALRDPLGAAIGVCACDIDGDGMEEIYILNTNDRYSGPKLVKDKLFKWRNGRYEDLFDDPANKDVSSMFAGRSVACVDRKGSGKYGFLLATYAEGGSGKFGLIEMDETDPNNILSEGKIVLRNVAESAGIDFSTGGRGIAVGPILGNQGFSDIYFVNEGNSWLRNRGDNALFKNDGRGHYTNVAREVNLDDQDPGRGVTLADFNNDGKTDIVYGNWVRPHKLQIQGVDAGGNTKFTNVATPEFATPSPIRTVIAADFDNSGVLKVFMNNIVYSGMDASNKLYRIEPNGPTVNIVPEDIGDAAEPNQYGTGAAVADINGDGVLEMLVAHGESRAQPLSLYHVSPNKTAGNNWLRVFPLTQFKAPARGAKVSVTLNDGRVLTRIIDGGSGYLCEMEPVAHFGLEKSLAVKLKITWPDNHFATRDLSAADQKKMFMVSYTGELSESKSGVKASAQVAKRPRGDSTRVRKQGSADIPRKPMGSHSRQPRRRNRPPKPEKDSRRDKVKSKKRISKSQADAKKKSRGMGKIATNGEQLQLA</sequence>
<keyword evidence="6" id="KW-1185">Reference proteome</keyword>
<feature type="signal peptide" evidence="3">
    <location>
        <begin position="1"/>
        <end position="18"/>
    </location>
</feature>
<dbReference type="InterPro" id="IPR011519">
    <property type="entry name" value="UnbV_ASPIC"/>
</dbReference>
<dbReference type="SUPFAM" id="SSF69318">
    <property type="entry name" value="Integrin alpha N-terminal domain"/>
    <property type="match status" value="1"/>
</dbReference>
<proteinExistence type="predicted"/>
<evidence type="ECO:0000256" key="3">
    <source>
        <dbReference type="SAM" id="SignalP"/>
    </source>
</evidence>
<evidence type="ECO:0000256" key="1">
    <source>
        <dbReference type="ARBA" id="ARBA00022729"/>
    </source>
</evidence>
<dbReference type="PANTHER" id="PTHR16026:SF0">
    <property type="entry name" value="CARTILAGE ACIDIC PROTEIN 1"/>
    <property type="match status" value="1"/>
</dbReference>